<dbReference type="SUPFAM" id="SSF51011">
    <property type="entry name" value="Glycosyl hydrolase domain"/>
    <property type="match status" value="1"/>
</dbReference>
<dbReference type="GO" id="GO:0047470">
    <property type="term" value="F:(1,4)-alpha-D-glucan 1-alpha-D-glucosylmutase activity"/>
    <property type="evidence" value="ECO:0007669"/>
    <property type="project" value="TreeGrafter"/>
</dbReference>
<dbReference type="InterPro" id="IPR017853">
    <property type="entry name" value="GH"/>
</dbReference>
<protein>
    <submittedName>
        <fullName evidence="2">Malto-oligosyltrehalose synthase</fullName>
    </submittedName>
</protein>
<dbReference type="NCBIfam" id="TIGR02401">
    <property type="entry name" value="trehalose_TreY"/>
    <property type="match status" value="1"/>
</dbReference>
<proteinExistence type="predicted"/>
<dbReference type="InterPro" id="IPR012767">
    <property type="entry name" value="Trehalose_TreY"/>
</dbReference>
<dbReference type="GO" id="GO:0030980">
    <property type="term" value="P:alpha-glucan catabolic process"/>
    <property type="evidence" value="ECO:0007669"/>
    <property type="project" value="TreeGrafter"/>
</dbReference>
<dbReference type="EMBL" id="AP031322">
    <property type="protein sequence ID" value="BFH74162.1"/>
    <property type="molecule type" value="Genomic_DNA"/>
</dbReference>
<dbReference type="GO" id="GO:0005992">
    <property type="term" value="P:trehalose biosynthetic process"/>
    <property type="evidence" value="ECO:0007669"/>
    <property type="project" value="TreeGrafter"/>
</dbReference>
<dbReference type="Gene3D" id="1.10.150.200">
    <property type="entry name" value="Maltooligosyl trehalose synthase, domain 3"/>
    <property type="match status" value="1"/>
</dbReference>
<organism evidence="2">
    <name type="scientific">Sulfurisphaera javensis</name>
    <dbReference type="NCBI Taxonomy" id="2049879"/>
    <lineage>
        <taxon>Archaea</taxon>
        <taxon>Thermoproteota</taxon>
        <taxon>Thermoprotei</taxon>
        <taxon>Sulfolobales</taxon>
        <taxon>Sulfolobaceae</taxon>
        <taxon>Sulfurisphaera</taxon>
    </lineage>
</organism>
<dbReference type="CDD" id="cd11336">
    <property type="entry name" value="AmyAc_MTSase"/>
    <property type="match status" value="1"/>
</dbReference>
<reference evidence="2" key="1">
    <citation type="submission" date="2024-03" db="EMBL/GenBank/DDBJ databases">
        <title>Complete genome sequence of Sulfurisphaera javensis strain KD-1.</title>
        <authorList>
            <person name="Sakai H."/>
            <person name="Nur N."/>
            <person name="Suwanto A."/>
            <person name="Kurosawa N."/>
        </authorList>
    </citation>
    <scope>NUCLEOTIDE SEQUENCE</scope>
    <source>
        <strain evidence="2">KD-1</strain>
    </source>
</reference>
<gene>
    <name evidence="2" type="ORF">SJAV_21060</name>
</gene>
<dbReference type="Gene3D" id="3.20.20.80">
    <property type="entry name" value="Glycosidases"/>
    <property type="match status" value="2"/>
</dbReference>
<dbReference type="SMART" id="SM00642">
    <property type="entry name" value="Aamy"/>
    <property type="match status" value="1"/>
</dbReference>
<evidence type="ECO:0000313" key="2">
    <source>
        <dbReference type="EMBL" id="BFH74162.1"/>
    </source>
</evidence>
<sequence>MQLLSTYRLQPMKFRDIREKLDYFVKLGITHLYLSPVLKARPGSTHDYDVVDHSVINDELGGEEEYVKLIEEAKRKGLGIIQDIVPNHMAVHHTNWRLMDVLKNGKKSRYYEYFDFYEEEGKIRIPILGDKNFKITYVNGEPFIDYYGNLFPINDESKRYLNDINTLLQNQYYELVDWKEYPSYRRFFAVNELIAVRQEVDWVFDESHSKILSFNVDAYRVDHIDGLFDPEGYLRKLKAKSKGKLIFVEKILSIGEKLRWDFIEGTTGYDFLNYSNLLFTANEEKMSKIYEEIIKIDLDKLIIETKKKIIDIMFKHDIERLAKMLNVSYEELKEFLSCLKVYRTYITEKDRRDEIIVKNCNQTIYEKMKNNIKAFMKLQQYMPAVFAKSYEDTVLFIYSRLISLNEVGSDLHYYSIPCEKFHEFNINRIGTLSFNATSTHDTKFSEDVRMRISAISEIPDEWSKKVNEWHSILNPNIDKNDEYRLYQTIVGSFEGFNEEYKERLKAHMIKALREAKVNTDWINPNKDYENKITSLIDKMFENQKFKESFLEFENKIDDMGKVKSLSLLTLKVMSPGVADFYQGLENFRYLLTDPDNRRPVTFGEIPEKFDDKLFENGKIKAYVTKVLLSLRRDFGDLFIKGEYKPLKLSKGLCGFMRGDKVLVIVKTLNRDFEVTIEDEYTDVITNKKVKGKVKVGKLPLVLVK</sequence>
<name>A0AAT9GTB5_9CREN</name>
<evidence type="ECO:0000259" key="1">
    <source>
        <dbReference type="SMART" id="SM00642"/>
    </source>
</evidence>
<dbReference type="Pfam" id="PF09196">
    <property type="entry name" value="DUF1953"/>
    <property type="match status" value="1"/>
</dbReference>
<dbReference type="SUPFAM" id="SSF51445">
    <property type="entry name" value="(Trans)glycosidases"/>
    <property type="match status" value="1"/>
</dbReference>
<dbReference type="PANTHER" id="PTHR10357:SF216">
    <property type="entry name" value="MALTOOLIGOSYL TREHALOSE SYNTHASE-RELATED"/>
    <property type="match status" value="1"/>
</dbReference>
<accession>A0AAT9GTB5</accession>
<dbReference type="InterPro" id="IPR013780">
    <property type="entry name" value="Glyco_hydro_b"/>
</dbReference>
<dbReference type="KEGG" id="sjv:SJAV_21060"/>
<dbReference type="Gene3D" id="3.30.750.90">
    <property type="match status" value="1"/>
</dbReference>
<dbReference type="InterPro" id="IPR015279">
    <property type="entry name" value="Trehalose_TreY_C"/>
</dbReference>
<feature type="domain" description="Glycosyl hydrolase family 13 catalytic" evidence="1">
    <location>
        <begin position="14"/>
        <end position="373"/>
    </location>
</feature>
<dbReference type="PANTHER" id="PTHR10357">
    <property type="entry name" value="ALPHA-AMYLASE FAMILY MEMBER"/>
    <property type="match status" value="1"/>
</dbReference>
<dbReference type="RefSeq" id="WP_369609698.1">
    <property type="nucleotide sequence ID" value="NZ_AP031322.1"/>
</dbReference>
<dbReference type="NCBIfam" id="NF011084">
    <property type="entry name" value="PRK14511.1-1"/>
    <property type="match status" value="1"/>
</dbReference>
<dbReference type="InterPro" id="IPR006047">
    <property type="entry name" value="GH13_cat_dom"/>
</dbReference>
<dbReference type="Gene3D" id="3.30.1590.10">
    <property type="entry name" value="Maltooligosyl trehalose synthase, domain 2"/>
    <property type="match status" value="1"/>
</dbReference>
<dbReference type="Pfam" id="PF00128">
    <property type="entry name" value="Alpha-amylase"/>
    <property type="match status" value="1"/>
</dbReference>
<dbReference type="Gene3D" id="2.60.40.1180">
    <property type="entry name" value="Golgi alpha-mannosidase II"/>
    <property type="match status" value="1"/>
</dbReference>
<dbReference type="GeneID" id="92355058"/>
<dbReference type="AlphaFoldDB" id="A0AAT9GTB5"/>